<dbReference type="AlphaFoldDB" id="A0A9E6XZN6"/>
<dbReference type="RefSeq" id="WP_259311485.1">
    <property type="nucleotide sequence ID" value="NZ_CP087164.1"/>
</dbReference>
<evidence type="ECO:0000313" key="3">
    <source>
        <dbReference type="Proteomes" id="UP001162834"/>
    </source>
</evidence>
<dbReference type="SUPFAM" id="SSF53448">
    <property type="entry name" value="Nucleotide-diphospho-sugar transferases"/>
    <property type="match status" value="1"/>
</dbReference>
<accession>A0A9E6XZN6</accession>
<protein>
    <recommendedName>
        <fullName evidence="1">Glycosyltransferase 2-like domain-containing protein</fullName>
    </recommendedName>
</protein>
<feature type="domain" description="Glycosyltransferase 2-like" evidence="1">
    <location>
        <begin position="5"/>
        <end position="125"/>
    </location>
</feature>
<dbReference type="PANTHER" id="PTHR43179:SF7">
    <property type="entry name" value="RHAMNOSYLTRANSFERASE WBBL"/>
    <property type="match status" value="1"/>
</dbReference>
<name>A0A9E6XZN6_9ACTN</name>
<gene>
    <name evidence="2" type="ORF">DSM104329_03846</name>
</gene>
<dbReference type="Proteomes" id="UP001162834">
    <property type="component" value="Chromosome"/>
</dbReference>
<proteinExistence type="predicted"/>
<organism evidence="2 3">
    <name type="scientific">Capillimicrobium parvum</name>
    <dbReference type="NCBI Taxonomy" id="2884022"/>
    <lineage>
        <taxon>Bacteria</taxon>
        <taxon>Bacillati</taxon>
        <taxon>Actinomycetota</taxon>
        <taxon>Thermoleophilia</taxon>
        <taxon>Solirubrobacterales</taxon>
        <taxon>Capillimicrobiaceae</taxon>
        <taxon>Capillimicrobium</taxon>
    </lineage>
</organism>
<dbReference type="Pfam" id="PF00535">
    <property type="entry name" value="Glycos_transf_2"/>
    <property type="match status" value="1"/>
</dbReference>
<sequence length="308" mass="32669">MSFTAVVALHDSAPDLRRLLASIDRHLRGNGHEVCVVCVDSGSTDDGPEIACDWGADLLVLDGNPGFGAANNAGLERVGTPVTVLLNPDVELLDDGLARLAALAARRPALLAPRLLEPDGRVQRSAHSTPGRPGGLLAAAVPPAVLPRPLRERLEPYRAAVPRRVGWAIAAVLAARTDLLRRLGPFDADAFLFYEDLDLCLRAAAAGVPTELHPGVELLHRGGHSTGAHFGGEPFDLLARRRREVVGGNLGDRALRLDDAAQGLTFALRAAAKRDGRRERAQLTALRRARDAAGDCARVTGRTAQSSP</sequence>
<dbReference type="InterPro" id="IPR001173">
    <property type="entry name" value="Glyco_trans_2-like"/>
</dbReference>
<evidence type="ECO:0000313" key="2">
    <source>
        <dbReference type="EMBL" id="UGS37430.1"/>
    </source>
</evidence>
<dbReference type="PANTHER" id="PTHR43179">
    <property type="entry name" value="RHAMNOSYLTRANSFERASE WBBL"/>
    <property type="match status" value="1"/>
</dbReference>
<dbReference type="EMBL" id="CP087164">
    <property type="protein sequence ID" value="UGS37430.1"/>
    <property type="molecule type" value="Genomic_DNA"/>
</dbReference>
<dbReference type="KEGG" id="sbae:DSM104329_03846"/>
<dbReference type="InterPro" id="IPR029044">
    <property type="entry name" value="Nucleotide-diphossugar_trans"/>
</dbReference>
<keyword evidence="3" id="KW-1185">Reference proteome</keyword>
<evidence type="ECO:0000259" key="1">
    <source>
        <dbReference type="Pfam" id="PF00535"/>
    </source>
</evidence>
<reference evidence="2" key="1">
    <citation type="journal article" date="2022" name="Int. J. Syst. Evol. Microbiol.">
        <title>Pseudomonas aegrilactucae sp. nov. and Pseudomonas morbosilactucae sp. nov., pathogens causing bacterial rot of lettuce in Japan.</title>
        <authorList>
            <person name="Sawada H."/>
            <person name="Fujikawa T."/>
            <person name="Satou M."/>
        </authorList>
    </citation>
    <scope>NUCLEOTIDE SEQUENCE</scope>
    <source>
        <strain evidence="2">0166_1</strain>
    </source>
</reference>
<dbReference type="Gene3D" id="3.90.550.10">
    <property type="entry name" value="Spore Coat Polysaccharide Biosynthesis Protein SpsA, Chain A"/>
    <property type="match status" value="1"/>
</dbReference>